<evidence type="ECO:0000313" key="1">
    <source>
        <dbReference type="EMBL" id="SHM03396.1"/>
    </source>
</evidence>
<dbReference type="Gene3D" id="2.40.128.130">
    <property type="entry name" value="Autotransporter beta-domain"/>
    <property type="match status" value="1"/>
</dbReference>
<dbReference type="SUPFAM" id="SSF103515">
    <property type="entry name" value="Autotransporter"/>
    <property type="match status" value="1"/>
</dbReference>
<dbReference type="Proteomes" id="UP000190911">
    <property type="component" value="Chromosome I"/>
</dbReference>
<keyword evidence="2" id="KW-1185">Reference proteome</keyword>
<dbReference type="InParanoid" id="A0A1M7FHB9"/>
<organism evidence="1 2">
    <name type="scientific">Vreelandella subglaciescola</name>
    <dbReference type="NCBI Taxonomy" id="29571"/>
    <lineage>
        <taxon>Bacteria</taxon>
        <taxon>Pseudomonadati</taxon>
        <taxon>Pseudomonadota</taxon>
        <taxon>Gammaproteobacteria</taxon>
        <taxon>Oceanospirillales</taxon>
        <taxon>Halomonadaceae</taxon>
        <taxon>Vreelandella</taxon>
    </lineage>
</organism>
<dbReference type="STRING" id="29571.SAMN05878437_0887"/>
<reference evidence="1 2" key="1">
    <citation type="submission" date="2016-11" db="EMBL/GenBank/DDBJ databases">
        <authorList>
            <person name="Jaros S."/>
            <person name="Januszkiewicz K."/>
            <person name="Wedrychowicz H."/>
        </authorList>
    </citation>
    <scope>NUCLEOTIDE SEQUENCE [LARGE SCALE GENOMIC DNA]</scope>
    <source>
        <strain evidence="1 2">ACAM 12</strain>
    </source>
</reference>
<dbReference type="AlphaFoldDB" id="A0A1M7FHB9"/>
<protein>
    <submittedName>
        <fullName evidence="1">Uncharacterized protein</fullName>
    </submittedName>
</protein>
<gene>
    <name evidence="1" type="ORF">SAMN05878437_0887</name>
</gene>
<name>A0A1M7FHB9_9GAMM</name>
<dbReference type="InterPro" id="IPR036709">
    <property type="entry name" value="Autotransporte_beta_dom_sf"/>
</dbReference>
<proteinExistence type="predicted"/>
<accession>A0A1M7FHB9</accession>
<sequence length="319" mass="34053">MTISTLDGGSLGDALKRQNTLLNINGNQVRVSTSASSLENAYDDAGQNHTFNITAVVESRPISIQWEGPLNDIETQNTFDVTLNNQPVTFKLAPGTTLEDFDGNTPFELFDKNGDLLLQGKLNNISAGQIEKIAADLGILNADLALRAAQKQFMAQSFGIISTQIDNAMQPTLGGATGNGKLYERREGINAWVSTEVRDLSGKTANTSYDGDSKTAMVGVEQKAGSLLTGVAAGHNSVDITNNSFGESEARLSGSFLAPYGAVSLLNDKLVLDGILLYQDLEGDFSNSFNPPYSSGRRTSVLRPVVTGTDRLLCHTVAE</sequence>
<evidence type="ECO:0000313" key="2">
    <source>
        <dbReference type="Proteomes" id="UP000190911"/>
    </source>
</evidence>
<dbReference type="EMBL" id="LT670847">
    <property type="protein sequence ID" value="SHM03396.1"/>
    <property type="molecule type" value="Genomic_DNA"/>
</dbReference>